<keyword evidence="1" id="KW-0489">Methyltransferase</keyword>
<sequence length="286" mass="32249">MNYRHSYHAGNFADVVKHAIQWACLSYLQQKEKPFWLLDTHAGLGMYDLTGEQAQKTGEWQQGIAKVLAATECPTAISGYLAAVRQLNTDQTLRWYPGSPYLAALQLRARDQLTLCELHPQDAEALRANVKQDFPARGQIHVHAGDGYAALKALTPPPIKRGLVLIDPPFEQTDEFEQIERALHDGLKRWATGTYVVWYPIKDPLKIGEFHQRITDMPQVDKAYAIDFLAKGPTDTTRMNGCGMLMINPLYGVLHQVAPIMNFLTPLLAQDRGAEWQGRWLKNNEA</sequence>
<dbReference type="PANTHER" id="PTHR37426">
    <property type="entry name" value="RIBOSOMAL RNA LARGE SUBUNIT METHYLTRANSFERASE J"/>
    <property type="match status" value="1"/>
</dbReference>
<protein>
    <recommendedName>
        <fullName evidence="1">Ribosomal RNA large subunit methyltransferase J</fullName>
        <ecNumber evidence="1">2.1.1.266</ecNumber>
    </recommendedName>
    <alternativeName>
        <fullName evidence="1">23S rRNA (adenine(2030)-N6)-methyltransferase</fullName>
    </alternativeName>
    <alternativeName>
        <fullName evidence="1">23S rRNA m6A2030 methyltransferase</fullName>
    </alternativeName>
</protein>
<comment type="function">
    <text evidence="1">Specifically methylates the adenine in position 2030 of 23S rRNA.</text>
</comment>
<dbReference type="STRING" id="1517416.IDAT_04410"/>
<evidence type="ECO:0000313" key="2">
    <source>
        <dbReference type="EMBL" id="KFZ29270.1"/>
    </source>
</evidence>
<feature type="binding site" evidence="1">
    <location>
        <position position="99"/>
    </location>
    <ligand>
        <name>S-adenosyl-L-methionine</name>
        <dbReference type="ChEBI" id="CHEBI:59789"/>
    </ligand>
</feature>
<evidence type="ECO:0000256" key="1">
    <source>
        <dbReference type="HAMAP-Rule" id="MF_00934"/>
    </source>
</evidence>
<keyword evidence="1" id="KW-0698">rRNA processing</keyword>
<comment type="subunit">
    <text evidence="1">Monomer.</text>
</comment>
<dbReference type="EC" id="2.1.1.266" evidence="1"/>
<feature type="binding site" evidence="1">
    <location>
        <position position="167"/>
    </location>
    <ligand>
        <name>S-adenosyl-L-methionine</name>
        <dbReference type="ChEBI" id="CHEBI:59789"/>
    </ligand>
</feature>
<feature type="binding site" evidence="1">
    <location>
        <position position="41"/>
    </location>
    <ligand>
        <name>S-adenosyl-L-methionine</name>
        <dbReference type="ChEBI" id="CHEBI:59789"/>
    </ligand>
</feature>
<dbReference type="GO" id="GO:0070475">
    <property type="term" value="P:rRNA base methylation"/>
    <property type="evidence" value="ECO:0007669"/>
    <property type="project" value="UniProtKB-UniRule"/>
</dbReference>
<dbReference type="GO" id="GO:0003723">
    <property type="term" value="F:RNA binding"/>
    <property type="evidence" value="ECO:0007669"/>
    <property type="project" value="UniProtKB-UniRule"/>
</dbReference>
<dbReference type="InterPro" id="IPR029063">
    <property type="entry name" value="SAM-dependent_MTases_sf"/>
</dbReference>
<dbReference type="RefSeq" id="WP_034731028.1">
    <property type="nucleotide sequence ID" value="NZ_JPIN01000004.1"/>
</dbReference>
<keyword evidence="1" id="KW-0694">RNA-binding</keyword>
<feature type="binding site" evidence="1">
    <location>
        <position position="117"/>
    </location>
    <ligand>
        <name>S-adenosyl-L-methionine</name>
        <dbReference type="ChEBI" id="CHEBI:59789"/>
    </ligand>
</feature>
<dbReference type="GO" id="GO:0036307">
    <property type="term" value="F:23S rRNA (adenine(2030)-N(6))-methyltransferase activity"/>
    <property type="evidence" value="ECO:0007669"/>
    <property type="project" value="UniProtKB-UniRule"/>
</dbReference>
<keyword evidence="3" id="KW-1185">Reference proteome</keyword>
<dbReference type="HAMAP" id="MF_00934">
    <property type="entry name" value="23SrRNA_methyltr_J"/>
    <property type="match status" value="1"/>
</dbReference>
<dbReference type="PANTHER" id="PTHR37426:SF1">
    <property type="entry name" value="RIBOSOMAL RNA LARGE SUBUNIT METHYLTRANSFERASE J"/>
    <property type="match status" value="1"/>
</dbReference>
<dbReference type="OrthoDB" id="9791274at2"/>
<gene>
    <name evidence="1" type="primary">rlmJ</name>
    <name evidence="2" type="ORF">IDAT_04410</name>
</gene>
<dbReference type="Pfam" id="PF04378">
    <property type="entry name" value="RsmJ"/>
    <property type="match status" value="1"/>
</dbReference>
<dbReference type="EMBL" id="JPIN01000004">
    <property type="protein sequence ID" value="KFZ29270.1"/>
    <property type="molecule type" value="Genomic_DNA"/>
</dbReference>
<reference evidence="2 3" key="1">
    <citation type="submission" date="2014-06" db="EMBL/GenBank/DDBJ databases">
        <title>Draft genome sequence of Idiomarina sp. MCCC 1A10513.</title>
        <authorList>
            <person name="Du J."/>
            <person name="Lai Q."/>
            <person name="Shao Z."/>
        </authorList>
    </citation>
    <scope>NUCLEOTIDE SEQUENCE [LARGE SCALE GENOMIC DNA]</scope>
    <source>
        <strain evidence="2 3">MCCC 1A10513</strain>
    </source>
</reference>
<organism evidence="2 3">
    <name type="scientific">Pseudidiomarina atlantica</name>
    <dbReference type="NCBI Taxonomy" id="1517416"/>
    <lineage>
        <taxon>Bacteria</taxon>
        <taxon>Pseudomonadati</taxon>
        <taxon>Pseudomonadota</taxon>
        <taxon>Gammaproteobacteria</taxon>
        <taxon>Alteromonadales</taxon>
        <taxon>Idiomarinaceae</taxon>
        <taxon>Pseudidiomarina</taxon>
    </lineage>
</organism>
<dbReference type="Gene3D" id="3.40.50.150">
    <property type="entry name" value="Vaccinia Virus protein VP39"/>
    <property type="match status" value="1"/>
</dbReference>
<feature type="binding site" evidence="1">
    <location>
        <position position="18"/>
    </location>
    <ligand>
        <name>S-adenosyl-L-methionine</name>
        <dbReference type="ChEBI" id="CHEBI:59789"/>
    </ligand>
</feature>
<dbReference type="eggNOG" id="COG2961">
    <property type="taxonomic scope" value="Bacteria"/>
</dbReference>
<dbReference type="Proteomes" id="UP000053718">
    <property type="component" value="Unassembled WGS sequence"/>
</dbReference>
<feature type="binding site" evidence="1">
    <location>
        <begin position="146"/>
        <end position="147"/>
    </location>
    <ligand>
        <name>S-adenosyl-L-methionine</name>
        <dbReference type="ChEBI" id="CHEBI:59789"/>
    </ligand>
</feature>
<dbReference type="GO" id="GO:0005829">
    <property type="term" value="C:cytosol"/>
    <property type="evidence" value="ECO:0007669"/>
    <property type="project" value="TreeGrafter"/>
</dbReference>
<dbReference type="AlphaFoldDB" id="A0A094INK9"/>
<comment type="catalytic activity">
    <reaction evidence="1">
        <text>adenosine(2030) in 23S rRNA + S-adenosyl-L-methionine = N(6)-methyladenosine(2030) in 23S rRNA + S-adenosyl-L-homocysteine + H(+)</text>
        <dbReference type="Rhea" id="RHEA:43736"/>
        <dbReference type="Rhea" id="RHEA-COMP:10668"/>
        <dbReference type="Rhea" id="RHEA-COMP:10669"/>
        <dbReference type="ChEBI" id="CHEBI:15378"/>
        <dbReference type="ChEBI" id="CHEBI:57856"/>
        <dbReference type="ChEBI" id="CHEBI:59789"/>
        <dbReference type="ChEBI" id="CHEBI:74411"/>
        <dbReference type="ChEBI" id="CHEBI:74449"/>
        <dbReference type="EC" id="2.1.1.266"/>
    </reaction>
</comment>
<keyword evidence="1" id="KW-0949">S-adenosyl-L-methionine</keyword>
<keyword evidence="1" id="KW-0808">Transferase</keyword>
<accession>A0A094INK9</accession>
<comment type="similarity">
    <text evidence="1">Belongs to the RlmJ family.</text>
</comment>
<dbReference type="SUPFAM" id="SSF53335">
    <property type="entry name" value="S-adenosyl-L-methionine-dependent methyltransferases"/>
    <property type="match status" value="1"/>
</dbReference>
<feature type="active site" description="Proton acceptor" evidence="1">
    <location>
        <position position="167"/>
    </location>
</feature>
<evidence type="ECO:0000313" key="3">
    <source>
        <dbReference type="Proteomes" id="UP000053718"/>
    </source>
</evidence>
<proteinExistence type="inferred from homology"/>
<feature type="site" description="Interaction with substrate rRNA" evidence="1">
    <location>
        <position position="3"/>
    </location>
</feature>
<comment type="caution">
    <text evidence="2">The sequence shown here is derived from an EMBL/GenBank/DDBJ whole genome shotgun (WGS) entry which is preliminary data.</text>
</comment>
<name>A0A094INK9_9GAMM</name>
<dbReference type="InterPro" id="IPR007473">
    <property type="entry name" value="RlmJ"/>
</dbReference>